<dbReference type="Gene3D" id="2.40.50.140">
    <property type="entry name" value="Nucleic acid-binding proteins"/>
    <property type="match status" value="1"/>
</dbReference>
<organism evidence="2 3">
    <name type="scientific">Solanum verrucosum</name>
    <dbReference type="NCBI Taxonomy" id="315347"/>
    <lineage>
        <taxon>Eukaryota</taxon>
        <taxon>Viridiplantae</taxon>
        <taxon>Streptophyta</taxon>
        <taxon>Embryophyta</taxon>
        <taxon>Tracheophyta</taxon>
        <taxon>Spermatophyta</taxon>
        <taxon>Magnoliopsida</taxon>
        <taxon>eudicotyledons</taxon>
        <taxon>Gunneridae</taxon>
        <taxon>Pentapetalae</taxon>
        <taxon>asterids</taxon>
        <taxon>lamiids</taxon>
        <taxon>Solanales</taxon>
        <taxon>Solanaceae</taxon>
        <taxon>Solanoideae</taxon>
        <taxon>Solaneae</taxon>
        <taxon>Solanum</taxon>
    </lineage>
</organism>
<dbReference type="Gene3D" id="3.30.70.260">
    <property type="match status" value="1"/>
</dbReference>
<proteinExistence type="predicted"/>
<accession>A0AAF0TE91</accession>
<evidence type="ECO:0000313" key="3">
    <source>
        <dbReference type="Proteomes" id="UP001234989"/>
    </source>
</evidence>
<evidence type="ECO:0000256" key="1">
    <source>
        <dbReference type="SAM" id="MobiDB-lite"/>
    </source>
</evidence>
<evidence type="ECO:0000313" key="2">
    <source>
        <dbReference type="EMBL" id="WMV15399.1"/>
    </source>
</evidence>
<dbReference type="EMBL" id="CP133613">
    <property type="protein sequence ID" value="WMV15399.1"/>
    <property type="molecule type" value="Genomic_DNA"/>
</dbReference>
<dbReference type="InterPro" id="IPR045865">
    <property type="entry name" value="ACT-like_dom_sf"/>
</dbReference>
<gene>
    <name evidence="2" type="ORF">MTR67_008784</name>
</gene>
<feature type="region of interest" description="Disordered" evidence="1">
    <location>
        <begin position="367"/>
        <end position="388"/>
    </location>
</feature>
<dbReference type="PANTHER" id="PTHR47910:SF2">
    <property type="entry name" value="RIBULOSE BISPHOSPHATE CARBOXYLASE LARGE CHAIN, CATALYTIC DOMAIN-CONTAINING PROTEIN"/>
    <property type="match status" value="1"/>
</dbReference>
<dbReference type="InterPro" id="IPR012340">
    <property type="entry name" value="NA-bd_OB-fold"/>
</dbReference>
<dbReference type="AlphaFoldDB" id="A0AAF0TE91"/>
<protein>
    <submittedName>
        <fullName evidence="2">Uncharacterized protein</fullName>
    </submittedName>
</protein>
<reference evidence="2" key="1">
    <citation type="submission" date="2023-08" db="EMBL/GenBank/DDBJ databases">
        <title>A de novo genome assembly of Solanum verrucosum Schlechtendal, a Mexican diploid species geographically isolated from the other diploid A-genome species in potato relatives.</title>
        <authorList>
            <person name="Hosaka K."/>
        </authorList>
    </citation>
    <scope>NUCLEOTIDE SEQUENCE</scope>
    <source>
        <tissue evidence="2">Young leaves</tissue>
    </source>
</reference>
<name>A0AAF0TE91_SOLVR</name>
<feature type="compositionally biased region" description="Basic and acidic residues" evidence="1">
    <location>
        <begin position="367"/>
        <end position="382"/>
    </location>
</feature>
<dbReference type="SUPFAM" id="SSF55021">
    <property type="entry name" value="ACT-like"/>
    <property type="match status" value="1"/>
</dbReference>
<dbReference type="Proteomes" id="UP001234989">
    <property type="component" value="Chromosome 2"/>
</dbReference>
<keyword evidence="3" id="KW-1185">Reference proteome</keyword>
<dbReference type="PANTHER" id="PTHR47910">
    <property type="entry name" value="RIBULOSE BISPHOSPHATE CARBOXYLASE LARGE CHAIN, CATALYTIC DOMAIN-CONTAINING PROTEIN"/>
    <property type="match status" value="1"/>
</dbReference>
<sequence length="424" mass="47623">MSFSFLNHTRKISTISDDLSRVNSSSDRPGLLYELNTALTNLKCNVVNAKVWTHNAPTAAIMQVTGEETGDKDYSVVTIQCKDRPKLLLHTIFTLPDMQYVIFHANVDAEVPIVHQECQIKAVMYADEIEQYADNLKLMNTYLIYTAKIKVSPTSYGKPIHKFCWILDKETVIEHIKPSNELEKPLSPPTKLNITTFDRIPHMMVDSAAEIGRSHHKCREITLCDNHYGLRVIMVLSLLSSHSQEKSVLHTLWEDFGEIEGDEIAAKMATEADLIVARDYWPESSTGVAGGWLELLTSPVLAAPGCWFLSSQSCCCELAGRSCCCCCHWLELLVAVLAGWSCCSLVVAATGVADLLVFASERGEERNGEEKAKGRGRREGREGFAGSTGRFLPAARRWSRLLRRSRWRIRGWGRRPLFKGEEEE</sequence>